<dbReference type="InterPro" id="IPR020556">
    <property type="entry name" value="Amidase_CS"/>
</dbReference>
<feature type="binding site" evidence="6">
    <location>
        <position position="189"/>
    </location>
    <ligand>
        <name>substrate</name>
    </ligand>
</feature>
<name>A0AAX6MNT6_9PEZI</name>
<organism evidence="8 9">
    <name type="scientific">Daldinia eschscholtzii</name>
    <dbReference type="NCBI Taxonomy" id="292717"/>
    <lineage>
        <taxon>Eukaryota</taxon>
        <taxon>Fungi</taxon>
        <taxon>Dikarya</taxon>
        <taxon>Ascomycota</taxon>
        <taxon>Pezizomycotina</taxon>
        <taxon>Sordariomycetes</taxon>
        <taxon>Xylariomycetidae</taxon>
        <taxon>Xylariales</taxon>
        <taxon>Hypoxylaceae</taxon>
        <taxon>Daldinia</taxon>
    </lineage>
</organism>
<dbReference type="EMBL" id="JBANMG010000004">
    <property type="protein sequence ID" value="KAK6953842.1"/>
    <property type="molecule type" value="Genomic_DNA"/>
</dbReference>
<keyword evidence="9" id="KW-1185">Reference proteome</keyword>
<dbReference type="SUPFAM" id="SSF75304">
    <property type="entry name" value="Amidase signature (AS) enzymes"/>
    <property type="match status" value="1"/>
</dbReference>
<gene>
    <name evidence="8" type="ORF">Daesc_003804</name>
</gene>
<evidence type="ECO:0000256" key="2">
    <source>
        <dbReference type="ARBA" id="ARBA00009199"/>
    </source>
</evidence>
<dbReference type="EC" id="3.5.1.4" evidence="3"/>
<evidence type="ECO:0000256" key="5">
    <source>
        <dbReference type="PIRSR" id="PIRSR001221-1"/>
    </source>
</evidence>
<protein>
    <recommendedName>
        <fullName evidence="3">amidase</fullName>
        <ecNumber evidence="3">3.5.1.4</ecNumber>
    </recommendedName>
</protein>
<evidence type="ECO:0000256" key="3">
    <source>
        <dbReference type="ARBA" id="ARBA00012922"/>
    </source>
</evidence>
<feature type="active site" description="Charge relay system" evidence="5">
    <location>
        <position position="140"/>
    </location>
</feature>
<feature type="domain" description="Amidase" evidence="7">
    <location>
        <begin position="85"/>
        <end position="483"/>
    </location>
</feature>
<feature type="binding site" evidence="6">
    <location>
        <position position="215"/>
    </location>
    <ligand>
        <name>substrate</name>
    </ligand>
</feature>
<feature type="active site" description="Acyl-ester intermediate" evidence="5">
    <location>
        <position position="239"/>
    </location>
</feature>
<dbReference type="InterPro" id="IPR036928">
    <property type="entry name" value="AS_sf"/>
</dbReference>
<evidence type="ECO:0000256" key="1">
    <source>
        <dbReference type="ARBA" id="ARBA00001311"/>
    </source>
</evidence>
<feature type="binding site" evidence="6">
    <location>
        <begin position="236"/>
        <end position="239"/>
    </location>
    <ligand>
        <name>substrate</name>
    </ligand>
</feature>
<comment type="caution">
    <text evidence="8">The sequence shown here is derived from an EMBL/GenBank/DDBJ whole genome shotgun (WGS) entry which is preliminary data.</text>
</comment>
<dbReference type="GO" id="GO:0004040">
    <property type="term" value="F:amidase activity"/>
    <property type="evidence" value="ECO:0007669"/>
    <property type="project" value="UniProtKB-EC"/>
</dbReference>
<dbReference type="Gene3D" id="3.90.1300.10">
    <property type="entry name" value="Amidase signature (AS) domain"/>
    <property type="match status" value="1"/>
</dbReference>
<evidence type="ECO:0000313" key="9">
    <source>
        <dbReference type="Proteomes" id="UP001369815"/>
    </source>
</evidence>
<proteinExistence type="inferred from homology"/>
<dbReference type="Proteomes" id="UP001369815">
    <property type="component" value="Unassembled WGS sequence"/>
</dbReference>
<dbReference type="Pfam" id="PF01425">
    <property type="entry name" value="Amidase"/>
    <property type="match status" value="1"/>
</dbReference>
<reference evidence="8 9" key="1">
    <citation type="journal article" date="2024" name="Front Chem Biol">
        <title>Unveiling the potential of Daldinia eschscholtzii MFLUCC 19-0629 through bioactivity and bioinformatics studies for enhanced sustainable agriculture production.</title>
        <authorList>
            <person name="Brooks S."/>
            <person name="Weaver J.A."/>
            <person name="Klomchit A."/>
            <person name="Alharthi S.A."/>
            <person name="Onlamun T."/>
            <person name="Nurani R."/>
            <person name="Vong T.K."/>
            <person name="Alberti F."/>
            <person name="Greco C."/>
        </authorList>
    </citation>
    <scope>NUCLEOTIDE SEQUENCE [LARGE SCALE GENOMIC DNA]</scope>
    <source>
        <strain evidence="8">MFLUCC 19-0629</strain>
    </source>
</reference>
<evidence type="ECO:0000256" key="6">
    <source>
        <dbReference type="PIRSR" id="PIRSR001221-2"/>
    </source>
</evidence>
<feature type="active site" description="Charge relay system" evidence="5">
    <location>
        <position position="215"/>
    </location>
</feature>
<dbReference type="PANTHER" id="PTHR46072">
    <property type="entry name" value="AMIDASE-RELATED-RELATED"/>
    <property type="match status" value="1"/>
</dbReference>
<dbReference type="PIRSF" id="PIRSF001221">
    <property type="entry name" value="Amidase_fungi"/>
    <property type="match status" value="1"/>
</dbReference>
<evidence type="ECO:0000259" key="7">
    <source>
        <dbReference type="Pfam" id="PF01425"/>
    </source>
</evidence>
<dbReference type="PROSITE" id="PS00571">
    <property type="entry name" value="AMIDASES"/>
    <property type="match status" value="1"/>
</dbReference>
<sequence length="547" mass="59730">MAPATVTIASGATWQEVVADRQRHRDATVAEIRPPVPAVRKEDIPLNTTGIPKKLLTEQEVQITNTDVEDLVKKITSGEWSSATVTNAFLRRAGLAQKLTNSITELLPKRALDKAAELDQYLAANKKPIGPLHGVPISVKEHIPIKGEDINAGFVGWVGQVAEEDALIVQYLESAGAVIFARTTQPQTLMQIETDSNLYGITVNPYNTTLSAGGSSGGEGALIGLRGSILGIGTDIGGSIRVPAASNGLFGYKPTSQRLPTAGWVAAMAGAESILAAIGPISTSLEGLRAFSKSIIDQKPWFKQPSLVALDWRDSAQYYPERKLRVGVIYDDGVVRPHPPVLRALNEFVGKLQKSPGVEVVEWKPWKHDLAWSIIAKIYFADGGADVKAAVNSSSEPWRPLAKFILHENPDVTEHTITTLWKAILERDDYRTAYAKLWNENPVDVILSPAGPGVATKHGTGRYWGYTSQWNLLDYPAIIFPTTDAVTDAPREQPYEYPEGYQPLNERDKYVYGLWKEHGAEGFDDEKLFRAAQILLEEAGLPTAVPA</sequence>
<comment type="similarity">
    <text evidence="2">Belongs to the amidase family.</text>
</comment>
<dbReference type="InterPro" id="IPR023631">
    <property type="entry name" value="Amidase_dom"/>
</dbReference>
<dbReference type="PANTHER" id="PTHR46072:SF4">
    <property type="entry name" value="AMIDASE C550.07-RELATED"/>
    <property type="match status" value="1"/>
</dbReference>
<evidence type="ECO:0000313" key="8">
    <source>
        <dbReference type="EMBL" id="KAK6953842.1"/>
    </source>
</evidence>
<dbReference type="AlphaFoldDB" id="A0AAX6MNT6"/>
<comment type="catalytic activity">
    <reaction evidence="1">
        <text>a monocarboxylic acid amide + H2O = a monocarboxylate + NH4(+)</text>
        <dbReference type="Rhea" id="RHEA:12020"/>
        <dbReference type="ChEBI" id="CHEBI:15377"/>
        <dbReference type="ChEBI" id="CHEBI:28938"/>
        <dbReference type="ChEBI" id="CHEBI:35757"/>
        <dbReference type="ChEBI" id="CHEBI:83628"/>
        <dbReference type="EC" id="3.5.1.4"/>
    </reaction>
</comment>
<keyword evidence="4" id="KW-0378">Hydrolase</keyword>
<accession>A0AAX6MNT6</accession>
<evidence type="ECO:0000256" key="4">
    <source>
        <dbReference type="ARBA" id="ARBA00022801"/>
    </source>
</evidence>